<comment type="subcellular location">
    <subcellularLocation>
        <location evidence="1">Cell membrane</location>
        <topology evidence="1">Multi-pass membrane protein</topology>
    </subcellularLocation>
</comment>
<evidence type="ECO:0000256" key="4">
    <source>
        <dbReference type="ARBA" id="ARBA00023136"/>
    </source>
</evidence>
<evidence type="ECO:0000256" key="2">
    <source>
        <dbReference type="ARBA" id="ARBA00022692"/>
    </source>
</evidence>
<dbReference type="InterPro" id="IPR011701">
    <property type="entry name" value="MFS"/>
</dbReference>
<dbReference type="InterPro" id="IPR036259">
    <property type="entry name" value="MFS_trans_sf"/>
</dbReference>
<gene>
    <name evidence="7" type="ORF">E3O21_01230</name>
</gene>
<reference evidence="7 8" key="1">
    <citation type="submission" date="2019-03" db="EMBL/GenBank/DDBJ databases">
        <title>Genomics of glacier-inhabiting Cryobacterium strains.</title>
        <authorList>
            <person name="Liu Q."/>
            <person name="Xin Y.-H."/>
        </authorList>
    </citation>
    <scope>NUCLEOTIDE SEQUENCE [LARGE SCALE GENOMIC DNA]</scope>
    <source>
        <strain evidence="7 8">Hh8</strain>
    </source>
</reference>
<keyword evidence="4 5" id="KW-0472">Membrane</keyword>
<name>A0ABY2IA64_9MICO</name>
<accession>A0ABY2IA64</accession>
<comment type="caution">
    <text evidence="7">The sequence shown here is derived from an EMBL/GenBank/DDBJ whole genome shotgun (WGS) entry which is preliminary data.</text>
</comment>
<dbReference type="PROSITE" id="PS50850">
    <property type="entry name" value="MFS"/>
    <property type="match status" value="1"/>
</dbReference>
<feature type="transmembrane region" description="Helical" evidence="5">
    <location>
        <begin position="291"/>
        <end position="313"/>
    </location>
</feature>
<evidence type="ECO:0000256" key="5">
    <source>
        <dbReference type="SAM" id="Phobius"/>
    </source>
</evidence>
<feature type="transmembrane region" description="Helical" evidence="5">
    <location>
        <begin position="197"/>
        <end position="216"/>
    </location>
</feature>
<organism evidence="7 8">
    <name type="scientific">Cryobacterium flavum</name>
    <dbReference type="NCBI Taxonomy" id="1424659"/>
    <lineage>
        <taxon>Bacteria</taxon>
        <taxon>Bacillati</taxon>
        <taxon>Actinomycetota</taxon>
        <taxon>Actinomycetes</taxon>
        <taxon>Micrococcales</taxon>
        <taxon>Microbacteriaceae</taxon>
        <taxon>Cryobacterium</taxon>
    </lineage>
</organism>
<dbReference type="PANTHER" id="PTHR23526:SF4">
    <property type="entry name" value="INTEGRAL MEMBRANE TRANSPORT PROTEIN"/>
    <property type="match status" value="1"/>
</dbReference>
<feature type="transmembrane region" description="Helical" evidence="5">
    <location>
        <begin position="393"/>
        <end position="426"/>
    </location>
</feature>
<dbReference type="Pfam" id="PF07690">
    <property type="entry name" value="MFS_1"/>
    <property type="match status" value="1"/>
</dbReference>
<keyword evidence="8" id="KW-1185">Reference proteome</keyword>
<feature type="domain" description="Major facilitator superfamily (MFS) profile" evidence="6">
    <location>
        <begin position="27"/>
        <end position="433"/>
    </location>
</feature>
<evidence type="ECO:0000256" key="1">
    <source>
        <dbReference type="ARBA" id="ARBA00004651"/>
    </source>
</evidence>
<dbReference type="Gene3D" id="1.20.1250.20">
    <property type="entry name" value="MFS general substrate transporter like domains"/>
    <property type="match status" value="1"/>
</dbReference>
<dbReference type="Proteomes" id="UP000298252">
    <property type="component" value="Unassembled WGS sequence"/>
</dbReference>
<dbReference type="PANTHER" id="PTHR23526">
    <property type="entry name" value="INTEGRAL MEMBRANE TRANSPORT PROTEIN-RELATED"/>
    <property type="match status" value="1"/>
</dbReference>
<keyword evidence="3 5" id="KW-1133">Transmembrane helix</keyword>
<proteinExistence type="predicted"/>
<evidence type="ECO:0000256" key="3">
    <source>
        <dbReference type="ARBA" id="ARBA00022989"/>
    </source>
</evidence>
<dbReference type="InterPro" id="IPR052528">
    <property type="entry name" value="Sugar_transport-like"/>
</dbReference>
<feature type="transmembrane region" description="Helical" evidence="5">
    <location>
        <begin position="96"/>
        <end position="115"/>
    </location>
</feature>
<feature type="transmembrane region" description="Helical" evidence="5">
    <location>
        <begin position="320"/>
        <end position="339"/>
    </location>
</feature>
<feature type="transmembrane region" description="Helical" evidence="5">
    <location>
        <begin position="69"/>
        <end position="89"/>
    </location>
</feature>
<feature type="transmembrane region" description="Helical" evidence="5">
    <location>
        <begin position="259"/>
        <end position="279"/>
    </location>
</feature>
<protein>
    <submittedName>
        <fullName evidence="7">MFS transporter</fullName>
    </submittedName>
</protein>
<evidence type="ECO:0000259" key="6">
    <source>
        <dbReference type="PROSITE" id="PS50850"/>
    </source>
</evidence>
<feature type="transmembrane region" description="Helical" evidence="5">
    <location>
        <begin position="156"/>
        <end position="177"/>
    </location>
</feature>
<feature type="transmembrane region" description="Helical" evidence="5">
    <location>
        <begin position="121"/>
        <end position="144"/>
    </location>
</feature>
<dbReference type="EMBL" id="SOFD01000002">
    <property type="protein sequence ID" value="TFB82305.1"/>
    <property type="molecule type" value="Genomic_DNA"/>
</dbReference>
<feature type="transmembrane region" description="Helical" evidence="5">
    <location>
        <begin position="32"/>
        <end position="49"/>
    </location>
</feature>
<dbReference type="SUPFAM" id="SSF103473">
    <property type="entry name" value="MFS general substrate transporter"/>
    <property type="match status" value="1"/>
</dbReference>
<dbReference type="InterPro" id="IPR020846">
    <property type="entry name" value="MFS_dom"/>
</dbReference>
<sequence>MSSPRTVVVARSSPQQRRTIDNSARGLMRSPFVRILLITLLLQTVIYAMRPMVSYKAISIGANNAELGLIASSFAVLSLLVAVSIGRWVDRWGEPRFVIAGAVIILSVAVGLIWIDSIWALAASQAILGLGHILSVVATQALVANRGDPKKRNGRFGMFTVIVSLGQLVGPAGGGLLAGTSASDPSENTLGFGVEQVFLGATIASLLATIIALSLIQPARGTRGREKRVAPATDASPQLHLKYWESVGRVMKTPNMPQAMLVSLSVLTAIDILAAYLPAYGQANGLSVETVGLLLAARAAASMGSRLLMLPLLKFAGLRWTLALSAVLPALALAVFPFVGSLPVLYVLLALAGFGLGLGQPVTLAWVAGQAPRAIRGTALGVRITGNRLGQTVLPAAIGLIAGASSISAIFLALAGLLGASTLAVLRADFSKDLSSDQD</sequence>
<evidence type="ECO:0000313" key="7">
    <source>
        <dbReference type="EMBL" id="TFB82305.1"/>
    </source>
</evidence>
<keyword evidence="2 5" id="KW-0812">Transmembrane</keyword>
<evidence type="ECO:0000313" key="8">
    <source>
        <dbReference type="Proteomes" id="UP000298252"/>
    </source>
</evidence>
<feature type="transmembrane region" description="Helical" evidence="5">
    <location>
        <begin position="345"/>
        <end position="367"/>
    </location>
</feature>